<dbReference type="Proteomes" id="UP001056693">
    <property type="component" value="Unassembled WGS sequence"/>
</dbReference>
<reference evidence="7 8" key="1">
    <citation type="submission" date="2019-03" db="EMBL/GenBank/DDBJ databases">
        <authorList>
            <person name="Molinero N."/>
            <person name="Sanchez B."/>
            <person name="Walker A."/>
            <person name="Duncan S."/>
            <person name="Delgado S."/>
            <person name="Margolles A."/>
        </authorList>
    </citation>
    <scope>NUCLEOTIDE SEQUENCE [LARGE SCALE GENOMIC DNA]</scope>
    <source>
        <strain evidence="7 8">IPLA60002</strain>
    </source>
</reference>
<dbReference type="EMBL" id="SNUZ01000007">
    <property type="protein sequence ID" value="MCL3787439.1"/>
    <property type="molecule type" value="Genomic_DNA"/>
</dbReference>
<dbReference type="InterPro" id="IPR009003">
    <property type="entry name" value="Peptidase_S1_PA"/>
</dbReference>
<dbReference type="SMART" id="SM00228">
    <property type="entry name" value="PDZ"/>
    <property type="match status" value="1"/>
</dbReference>
<dbReference type="InterPro" id="IPR001940">
    <property type="entry name" value="Peptidase_S1C"/>
</dbReference>
<feature type="compositionally biased region" description="Basic residues" evidence="4">
    <location>
        <begin position="136"/>
        <end position="148"/>
    </location>
</feature>
<evidence type="ECO:0000256" key="1">
    <source>
        <dbReference type="ARBA" id="ARBA00010541"/>
    </source>
</evidence>
<evidence type="ECO:0000256" key="3">
    <source>
        <dbReference type="ARBA" id="ARBA00022801"/>
    </source>
</evidence>
<keyword evidence="5" id="KW-0472">Membrane</keyword>
<dbReference type="RefSeq" id="WP_249376459.1">
    <property type="nucleotide sequence ID" value="NZ_SNUZ01000007.1"/>
</dbReference>
<feature type="compositionally biased region" description="Polar residues" evidence="4">
    <location>
        <begin position="17"/>
        <end position="33"/>
    </location>
</feature>
<dbReference type="Pfam" id="PF13180">
    <property type="entry name" value="PDZ_2"/>
    <property type="match status" value="1"/>
</dbReference>
<gene>
    <name evidence="7" type="ORF">E2N93_05335</name>
</gene>
<keyword evidence="8" id="KW-1185">Reference proteome</keyword>
<dbReference type="InterPro" id="IPR036034">
    <property type="entry name" value="PDZ_sf"/>
</dbReference>
<dbReference type="InterPro" id="IPR001478">
    <property type="entry name" value="PDZ"/>
</dbReference>
<feature type="compositionally biased region" description="Basic and acidic residues" evidence="4">
    <location>
        <begin position="40"/>
        <end position="52"/>
    </location>
</feature>
<feature type="compositionally biased region" description="Polar residues" evidence="4">
    <location>
        <begin position="58"/>
        <end position="105"/>
    </location>
</feature>
<feature type="region of interest" description="Disordered" evidence="4">
    <location>
        <begin position="185"/>
        <end position="209"/>
    </location>
</feature>
<feature type="region of interest" description="Disordered" evidence="4">
    <location>
        <begin position="519"/>
        <end position="550"/>
    </location>
</feature>
<feature type="region of interest" description="Disordered" evidence="4">
    <location>
        <begin position="117"/>
        <end position="148"/>
    </location>
</feature>
<dbReference type="Gene3D" id="2.30.42.10">
    <property type="match status" value="1"/>
</dbReference>
<proteinExistence type="inferred from homology"/>
<name>A0ABT0NGR0_9FIRM</name>
<comment type="caution">
    <text evidence="7">The sequence shown here is derived from an EMBL/GenBank/DDBJ whole genome shotgun (WGS) entry which is preliminary data.</text>
</comment>
<dbReference type="PANTHER" id="PTHR43343">
    <property type="entry name" value="PEPTIDASE S12"/>
    <property type="match status" value="1"/>
</dbReference>
<dbReference type="InterPro" id="IPR051201">
    <property type="entry name" value="Chloro_Bact_Ser_Proteases"/>
</dbReference>
<feature type="compositionally biased region" description="Low complexity" evidence="4">
    <location>
        <begin position="189"/>
        <end position="209"/>
    </location>
</feature>
<keyword evidence="5" id="KW-0812">Transmembrane</keyword>
<evidence type="ECO:0000313" key="8">
    <source>
        <dbReference type="Proteomes" id="UP001056693"/>
    </source>
</evidence>
<dbReference type="PRINTS" id="PR00834">
    <property type="entry name" value="PROTEASES2C"/>
</dbReference>
<dbReference type="PROSITE" id="PS50106">
    <property type="entry name" value="PDZ"/>
    <property type="match status" value="1"/>
</dbReference>
<evidence type="ECO:0000256" key="2">
    <source>
        <dbReference type="ARBA" id="ARBA00022670"/>
    </source>
</evidence>
<comment type="similarity">
    <text evidence="1">Belongs to the peptidase S1C family.</text>
</comment>
<dbReference type="InterPro" id="IPR043504">
    <property type="entry name" value="Peptidase_S1_PA_chymotrypsin"/>
</dbReference>
<evidence type="ECO:0000259" key="6">
    <source>
        <dbReference type="PROSITE" id="PS50106"/>
    </source>
</evidence>
<dbReference type="PANTHER" id="PTHR43343:SF3">
    <property type="entry name" value="PROTEASE DO-LIKE 8, CHLOROPLASTIC"/>
    <property type="match status" value="1"/>
</dbReference>
<dbReference type="SUPFAM" id="SSF50494">
    <property type="entry name" value="Trypsin-like serine proteases"/>
    <property type="match status" value="1"/>
</dbReference>
<feature type="transmembrane region" description="Helical" evidence="5">
    <location>
        <begin position="152"/>
        <end position="175"/>
    </location>
</feature>
<keyword evidence="5" id="KW-1133">Transmembrane helix</keyword>
<evidence type="ECO:0000256" key="4">
    <source>
        <dbReference type="SAM" id="MobiDB-lite"/>
    </source>
</evidence>
<feature type="domain" description="PDZ" evidence="6">
    <location>
        <begin position="423"/>
        <end position="499"/>
    </location>
</feature>
<keyword evidence="2" id="KW-0645">Protease</keyword>
<sequence length="550" mass="58236">MLDNKNPNEFNDIYSGNAENTPESNTDISQKNAEASYEWNSDKSDNKSDSTEYHYSYVNGNNKDASHNPNRYNEPTQYSSQNTSSGYSNNYQNPNTNAYDNYQSNGYTAQNQQSQNVYNSQPYGTAPNHSANAKPPKAKKPKKQRKPISRGGIAIALAVTMVFSCGLGFGGGYFANKVNTSTSGSLNITKTSNSGTTTTASSTSKANSTSEIVKKTADSVVEISTESVVTGSFAQQYVQQGAGSGVIISQDGYILTNNHVINGANSVKVRLRDGTEYDATIIGSDSDNDIALLKVSATGLSPATFGDSNSLAVGDYVVAIGNPLGELGGTVTDGIISALARKVTIEDTQMTLLQTNAQVNPGNSGGGLFNANGELVGIVNAKQSATEVEGIAFAIPINNVLDILSDLKEYGYVTGKVDLGIDFTDITSDETAFYYGVNQTGCYVLSVDSGSNAEKAGVTRGDLVTKVNDTDVSSSSDITTALEKAEVGDTVTFTVSRRGTSKTISFVLEEYIPAVSNSQITNGSQKSTTPTSDSENSTGDDSIWSQMFGW</sequence>
<protein>
    <submittedName>
        <fullName evidence="7">PDZ domain-containing protein</fullName>
    </submittedName>
</protein>
<organism evidence="7 8">
    <name type="scientific">Ruminococcus bromii</name>
    <dbReference type="NCBI Taxonomy" id="40518"/>
    <lineage>
        <taxon>Bacteria</taxon>
        <taxon>Bacillati</taxon>
        <taxon>Bacillota</taxon>
        <taxon>Clostridia</taxon>
        <taxon>Eubacteriales</taxon>
        <taxon>Oscillospiraceae</taxon>
        <taxon>Ruminococcus</taxon>
    </lineage>
</organism>
<dbReference type="Pfam" id="PF13365">
    <property type="entry name" value="Trypsin_2"/>
    <property type="match status" value="1"/>
</dbReference>
<evidence type="ECO:0000256" key="5">
    <source>
        <dbReference type="SAM" id="Phobius"/>
    </source>
</evidence>
<dbReference type="Gene3D" id="2.40.10.10">
    <property type="entry name" value="Trypsin-like serine proteases"/>
    <property type="match status" value="2"/>
</dbReference>
<keyword evidence="3" id="KW-0378">Hydrolase</keyword>
<evidence type="ECO:0000313" key="7">
    <source>
        <dbReference type="EMBL" id="MCL3787439.1"/>
    </source>
</evidence>
<feature type="region of interest" description="Disordered" evidence="4">
    <location>
        <begin position="1"/>
        <end position="105"/>
    </location>
</feature>
<accession>A0ABT0NGR0</accession>
<dbReference type="SUPFAM" id="SSF50156">
    <property type="entry name" value="PDZ domain-like"/>
    <property type="match status" value="1"/>
</dbReference>